<sequence length="81" mass="8841">MIRMFKVMDSACETVNDNLGTSIKFPRPSKRQMKNAQMLNVGTGVVCVAAGLITSYKVLSVIGGMNLLGACFIESQLKHFE</sequence>
<accession>A0A430AQT2</accession>
<keyword evidence="1" id="KW-0812">Transmembrane</keyword>
<dbReference type="RefSeq" id="WP_126814244.1">
    <property type="nucleotide sequence ID" value="NZ_NGKC01000012.1"/>
</dbReference>
<evidence type="ECO:0000313" key="3">
    <source>
        <dbReference type="Proteomes" id="UP000286773"/>
    </source>
</evidence>
<gene>
    <name evidence="2" type="ORF">CBF27_10385</name>
</gene>
<keyword evidence="1" id="KW-1133">Transmembrane helix</keyword>
<evidence type="ECO:0000313" key="2">
    <source>
        <dbReference type="EMBL" id="RSU10416.1"/>
    </source>
</evidence>
<feature type="transmembrane region" description="Helical" evidence="1">
    <location>
        <begin position="38"/>
        <end position="59"/>
    </location>
</feature>
<keyword evidence="1" id="KW-0472">Membrane</keyword>
<keyword evidence="3" id="KW-1185">Reference proteome</keyword>
<reference evidence="2 3" key="1">
    <citation type="submission" date="2017-05" db="EMBL/GenBank/DDBJ databases">
        <title>Vagococcus spp. assemblies.</title>
        <authorList>
            <person name="Gulvik C.A."/>
        </authorList>
    </citation>
    <scope>NUCLEOTIDE SEQUENCE [LARGE SCALE GENOMIC DNA]</scope>
    <source>
        <strain evidence="2 3">LMG 24798</strain>
    </source>
</reference>
<protein>
    <submittedName>
        <fullName evidence="2">Uncharacterized protein</fullName>
    </submittedName>
</protein>
<organism evidence="2 3">
    <name type="scientific">Vagococcus acidifermentans</name>
    <dbReference type="NCBI Taxonomy" id="564710"/>
    <lineage>
        <taxon>Bacteria</taxon>
        <taxon>Bacillati</taxon>
        <taxon>Bacillota</taxon>
        <taxon>Bacilli</taxon>
        <taxon>Lactobacillales</taxon>
        <taxon>Enterococcaceae</taxon>
        <taxon>Vagococcus</taxon>
    </lineage>
</organism>
<dbReference type="AlphaFoldDB" id="A0A430AQT2"/>
<evidence type="ECO:0000256" key="1">
    <source>
        <dbReference type="SAM" id="Phobius"/>
    </source>
</evidence>
<comment type="caution">
    <text evidence="2">The sequence shown here is derived from an EMBL/GenBank/DDBJ whole genome shotgun (WGS) entry which is preliminary data.</text>
</comment>
<dbReference type="EMBL" id="NGKC01000012">
    <property type="protein sequence ID" value="RSU10416.1"/>
    <property type="molecule type" value="Genomic_DNA"/>
</dbReference>
<proteinExistence type="predicted"/>
<dbReference type="OrthoDB" id="2738830at2"/>
<dbReference type="Proteomes" id="UP000286773">
    <property type="component" value="Unassembled WGS sequence"/>
</dbReference>
<name>A0A430AQT2_9ENTE</name>